<dbReference type="InterPro" id="IPR001138">
    <property type="entry name" value="Zn2Cys6_DnaBD"/>
</dbReference>
<evidence type="ECO:0000313" key="6">
    <source>
        <dbReference type="Proteomes" id="UP000054321"/>
    </source>
</evidence>
<dbReference type="AlphaFoldDB" id="A0A0C3H1X4"/>
<feature type="region of interest" description="Disordered" evidence="3">
    <location>
        <begin position="64"/>
        <end position="93"/>
    </location>
</feature>
<dbReference type="GO" id="GO:0005634">
    <property type="term" value="C:nucleus"/>
    <property type="evidence" value="ECO:0007669"/>
    <property type="project" value="UniProtKB-SubCell"/>
</dbReference>
<dbReference type="GO" id="GO:0045944">
    <property type="term" value="P:positive regulation of transcription by RNA polymerase II"/>
    <property type="evidence" value="ECO:0007669"/>
    <property type="project" value="TreeGrafter"/>
</dbReference>
<evidence type="ECO:0000256" key="2">
    <source>
        <dbReference type="ARBA" id="ARBA00023242"/>
    </source>
</evidence>
<evidence type="ECO:0000256" key="3">
    <source>
        <dbReference type="SAM" id="MobiDB-lite"/>
    </source>
</evidence>
<proteinExistence type="predicted"/>
<dbReference type="Gene3D" id="4.10.240.10">
    <property type="entry name" value="Zn(2)-C6 fungal-type DNA-binding domain"/>
    <property type="match status" value="1"/>
</dbReference>
<dbReference type="HOGENOM" id="CLU_019313_0_0_1"/>
<dbReference type="EMBL" id="KN832882">
    <property type="protein sequence ID" value="KIM97394.1"/>
    <property type="molecule type" value="Genomic_DNA"/>
</dbReference>
<dbReference type="InterPro" id="IPR021858">
    <property type="entry name" value="Fun_TF"/>
</dbReference>
<dbReference type="Proteomes" id="UP000054321">
    <property type="component" value="Unassembled WGS sequence"/>
</dbReference>
<dbReference type="Pfam" id="PF00172">
    <property type="entry name" value="Zn_clus"/>
    <property type="match status" value="1"/>
</dbReference>
<dbReference type="OrthoDB" id="5213892at2759"/>
<dbReference type="GO" id="GO:0008270">
    <property type="term" value="F:zinc ion binding"/>
    <property type="evidence" value="ECO:0007669"/>
    <property type="project" value="InterPro"/>
</dbReference>
<comment type="subcellular location">
    <subcellularLocation>
        <location evidence="1">Nucleus</location>
    </subcellularLocation>
</comment>
<dbReference type="PANTHER" id="PTHR37534">
    <property type="entry name" value="TRANSCRIPTIONAL ACTIVATOR PROTEIN UGA3"/>
    <property type="match status" value="1"/>
</dbReference>
<protein>
    <recommendedName>
        <fullName evidence="4">Zn(2)-C6 fungal-type domain-containing protein</fullName>
    </recommendedName>
</protein>
<feature type="compositionally biased region" description="Basic residues" evidence="3">
    <location>
        <begin position="71"/>
        <end position="82"/>
    </location>
</feature>
<dbReference type="PROSITE" id="PS50048">
    <property type="entry name" value="ZN2_CY6_FUNGAL_2"/>
    <property type="match status" value="1"/>
</dbReference>
<evidence type="ECO:0000256" key="1">
    <source>
        <dbReference type="ARBA" id="ARBA00004123"/>
    </source>
</evidence>
<name>A0A0C3H1X4_OIDMZ</name>
<dbReference type="PROSITE" id="PS00463">
    <property type="entry name" value="ZN2_CY6_FUNGAL_1"/>
    <property type="match status" value="1"/>
</dbReference>
<feature type="domain" description="Zn(2)-C6 fungal-type" evidence="4">
    <location>
        <begin position="10"/>
        <end position="38"/>
    </location>
</feature>
<keyword evidence="6" id="KW-1185">Reference proteome</keyword>
<dbReference type="SMART" id="SM00066">
    <property type="entry name" value="GAL4"/>
    <property type="match status" value="1"/>
</dbReference>
<evidence type="ECO:0000313" key="5">
    <source>
        <dbReference type="EMBL" id="KIM97394.1"/>
    </source>
</evidence>
<dbReference type="STRING" id="913774.A0A0C3H1X4"/>
<sequence>MSVSQRSSNGCWTCRTRKKKCDEARPSCTPCKSLSLLCHGYGPKPEWLDGDKREREMVAKIQHVVKQETSRKKRLRTQKKQNHGSSSNLGPASIEKTLTESDLNHISHSQTKDSTIQLINRDDLSTKLPNERLPDNGQPNLSSKRIIDEEGECLLMYYLDYVFPLQFRFYRPLPSTGGRGWLLSILLRTKPLYYAAITLSDYHRQSSLCQRDPKIKCTLDDLLNRHVQAIKELRLFLKGFGPSSLPKTLPELIEIIACMTLLVSLEHFRGDTDNWEVHLHAATSLIPVLQTEEMANAHSHLSPTYRLALYFFGGVIAWYDILSCATTGAKPFGGMHCSGPCRGYIDLDTLMGCENWAMHTIQDIARLSEEKQNPQNHDKISTHQLAIRGAELELRLEEGLKKNATEELESSDVRNITLIFASSALVYLHVVLSGANPQLPKIQVAVYRTIKAFQSLPDPALMRDLVWPFCIAGCMANTGQEDFFREIEPMTTSPLLRFGISCKALEVVEECWRLRKYSTPKSGFINWNTAMESLGLKILLV</sequence>
<dbReference type="SUPFAM" id="SSF57701">
    <property type="entry name" value="Zn2/Cys6 DNA-binding domain"/>
    <property type="match status" value="1"/>
</dbReference>
<dbReference type="Pfam" id="PF11951">
    <property type="entry name" value="Fungal_trans_2"/>
    <property type="match status" value="1"/>
</dbReference>
<dbReference type="GO" id="GO:0000981">
    <property type="term" value="F:DNA-binding transcription factor activity, RNA polymerase II-specific"/>
    <property type="evidence" value="ECO:0007669"/>
    <property type="project" value="InterPro"/>
</dbReference>
<accession>A0A0C3H1X4</accession>
<dbReference type="CDD" id="cd00067">
    <property type="entry name" value="GAL4"/>
    <property type="match status" value="1"/>
</dbReference>
<gene>
    <name evidence="5" type="ORF">OIDMADRAFT_182714</name>
</gene>
<organism evidence="5 6">
    <name type="scientific">Oidiodendron maius (strain Zn)</name>
    <dbReference type="NCBI Taxonomy" id="913774"/>
    <lineage>
        <taxon>Eukaryota</taxon>
        <taxon>Fungi</taxon>
        <taxon>Dikarya</taxon>
        <taxon>Ascomycota</taxon>
        <taxon>Pezizomycotina</taxon>
        <taxon>Leotiomycetes</taxon>
        <taxon>Leotiomycetes incertae sedis</taxon>
        <taxon>Myxotrichaceae</taxon>
        <taxon>Oidiodendron</taxon>
    </lineage>
</organism>
<dbReference type="InterPro" id="IPR036864">
    <property type="entry name" value="Zn2-C6_fun-type_DNA-bd_sf"/>
</dbReference>
<keyword evidence="2" id="KW-0539">Nucleus</keyword>
<reference evidence="5 6" key="1">
    <citation type="submission" date="2014-04" db="EMBL/GenBank/DDBJ databases">
        <authorList>
            <consortium name="DOE Joint Genome Institute"/>
            <person name="Kuo A."/>
            <person name="Martino E."/>
            <person name="Perotto S."/>
            <person name="Kohler A."/>
            <person name="Nagy L.G."/>
            <person name="Floudas D."/>
            <person name="Copeland A."/>
            <person name="Barry K.W."/>
            <person name="Cichocki N."/>
            <person name="Veneault-Fourrey C."/>
            <person name="LaButti K."/>
            <person name="Lindquist E.A."/>
            <person name="Lipzen A."/>
            <person name="Lundell T."/>
            <person name="Morin E."/>
            <person name="Murat C."/>
            <person name="Sun H."/>
            <person name="Tunlid A."/>
            <person name="Henrissat B."/>
            <person name="Grigoriev I.V."/>
            <person name="Hibbett D.S."/>
            <person name="Martin F."/>
            <person name="Nordberg H.P."/>
            <person name="Cantor M.N."/>
            <person name="Hua S.X."/>
        </authorList>
    </citation>
    <scope>NUCLEOTIDE SEQUENCE [LARGE SCALE GENOMIC DNA]</scope>
    <source>
        <strain evidence="5 6">Zn</strain>
    </source>
</reference>
<evidence type="ECO:0000259" key="4">
    <source>
        <dbReference type="PROSITE" id="PS50048"/>
    </source>
</evidence>
<dbReference type="InParanoid" id="A0A0C3H1X4"/>
<dbReference type="GO" id="GO:0000976">
    <property type="term" value="F:transcription cis-regulatory region binding"/>
    <property type="evidence" value="ECO:0007669"/>
    <property type="project" value="TreeGrafter"/>
</dbReference>
<dbReference type="PANTHER" id="PTHR37534:SF26">
    <property type="entry name" value="TRANSCRIPTION FACTOR, PUTATIVE-RELATED"/>
    <property type="match status" value="1"/>
</dbReference>
<reference evidence="6" key="2">
    <citation type="submission" date="2015-01" db="EMBL/GenBank/DDBJ databases">
        <title>Evolutionary Origins and Diversification of the Mycorrhizal Mutualists.</title>
        <authorList>
            <consortium name="DOE Joint Genome Institute"/>
            <consortium name="Mycorrhizal Genomics Consortium"/>
            <person name="Kohler A."/>
            <person name="Kuo A."/>
            <person name="Nagy L.G."/>
            <person name="Floudas D."/>
            <person name="Copeland A."/>
            <person name="Barry K.W."/>
            <person name="Cichocki N."/>
            <person name="Veneault-Fourrey C."/>
            <person name="LaButti K."/>
            <person name="Lindquist E.A."/>
            <person name="Lipzen A."/>
            <person name="Lundell T."/>
            <person name="Morin E."/>
            <person name="Murat C."/>
            <person name="Riley R."/>
            <person name="Ohm R."/>
            <person name="Sun H."/>
            <person name="Tunlid A."/>
            <person name="Henrissat B."/>
            <person name="Grigoriev I.V."/>
            <person name="Hibbett D.S."/>
            <person name="Martin F."/>
        </authorList>
    </citation>
    <scope>NUCLEOTIDE SEQUENCE [LARGE SCALE GENOMIC DNA]</scope>
    <source>
        <strain evidence="6">Zn</strain>
    </source>
</reference>